<feature type="transmembrane region" description="Helical" evidence="1">
    <location>
        <begin position="132"/>
        <end position="161"/>
    </location>
</feature>
<protein>
    <submittedName>
        <fullName evidence="2">Uncharacterized protein</fullName>
    </submittedName>
</protein>
<accession>A0A6I6JYR7</accession>
<dbReference type="Proteomes" id="UP000428260">
    <property type="component" value="Chromosome"/>
</dbReference>
<proteinExistence type="predicted"/>
<keyword evidence="1" id="KW-0812">Transmembrane</keyword>
<dbReference type="AlphaFoldDB" id="A0A6I6JYR7"/>
<keyword evidence="1" id="KW-1133">Transmembrane helix</keyword>
<feature type="transmembrane region" description="Helical" evidence="1">
    <location>
        <begin position="44"/>
        <end position="70"/>
    </location>
</feature>
<evidence type="ECO:0000313" key="3">
    <source>
        <dbReference type="Proteomes" id="UP000428260"/>
    </source>
</evidence>
<evidence type="ECO:0000313" key="2">
    <source>
        <dbReference type="EMBL" id="QGY45332.1"/>
    </source>
</evidence>
<keyword evidence="3" id="KW-1185">Reference proteome</keyword>
<evidence type="ECO:0000256" key="1">
    <source>
        <dbReference type="SAM" id="Phobius"/>
    </source>
</evidence>
<organism evidence="2 3">
    <name type="scientific">Maribellus comscasis</name>
    <dbReference type="NCBI Taxonomy" id="2681766"/>
    <lineage>
        <taxon>Bacteria</taxon>
        <taxon>Pseudomonadati</taxon>
        <taxon>Bacteroidota</taxon>
        <taxon>Bacteroidia</taxon>
        <taxon>Marinilabiliales</taxon>
        <taxon>Prolixibacteraceae</taxon>
        <taxon>Maribellus</taxon>
    </lineage>
</organism>
<dbReference type="RefSeq" id="WP_158868476.1">
    <property type="nucleotide sequence ID" value="NZ_CP046401.1"/>
</dbReference>
<keyword evidence="1" id="KW-0472">Membrane</keyword>
<dbReference type="KEGG" id="mcos:GM418_17120"/>
<sequence length="171" mass="19320">MDTENQQAKQTLAEKSRIINEVKTLEITDEVSTYMNEAGKWGKFLAILGFVFMGLLVAGGFVMSIVFALIPTENFGGLPFPTFLIGVFYLIIGAIYFLPILYLYRFSTGIRMALSLKNQRLFSKAFYNLKALYRFIGIFMIVIFAIYLLMIVIMIFAGLFAGFSNYTGMQA</sequence>
<gene>
    <name evidence="2" type="ORF">GM418_17120</name>
</gene>
<feature type="transmembrane region" description="Helical" evidence="1">
    <location>
        <begin position="82"/>
        <end position="104"/>
    </location>
</feature>
<name>A0A6I6JYR7_9BACT</name>
<dbReference type="EMBL" id="CP046401">
    <property type="protein sequence ID" value="QGY45332.1"/>
    <property type="molecule type" value="Genomic_DNA"/>
</dbReference>
<reference evidence="2 3" key="1">
    <citation type="submission" date="2019-11" db="EMBL/GenBank/DDBJ databases">
        <authorList>
            <person name="Zheng R.K."/>
            <person name="Sun C.M."/>
        </authorList>
    </citation>
    <scope>NUCLEOTIDE SEQUENCE [LARGE SCALE GENOMIC DNA]</scope>
    <source>
        <strain evidence="2 3">WC007</strain>
    </source>
</reference>